<feature type="transmembrane region" description="Helical" evidence="10">
    <location>
        <begin position="6"/>
        <end position="26"/>
    </location>
</feature>
<dbReference type="InterPro" id="IPR027417">
    <property type="entry name" value="P-loop_NTPase"/>
</dbReference>
<feature type="transmembrane region" description="Helical" evidence="10">
    <location>
        <begin position="33"/>
        <end position="53"/>
    </location>
</feature>
<feature type="compositionally biased region" description="Low complexity" evidence="9">
    <location>
        <begin position="666"/>
        <end position="675"/>
    </location>
</feature>
<protein>
    <submittedName>
        <fullName evidence="12">Branched-chain amino acid ABC transporter permease/ATP-binding protein</fullName>
    </submittedName>
</protein>
<evidence type="ECO:0000256" key="5">
    <source>
        <dbReference type="ARBA" id="ARBA00022741"/>
    </source>
</evidence>
<feature type="transmembrane region" description="Helical" evidence="10">
    <location>
        <begin position="427"/>
        <end position="446"/>
    </location>
</feature>
<feature type="transmembrane region" description="Helical" evidence="10">
    <location>
        <begin position="284"/>
        <end position="304"/>
    </location>
</feature>
<feature type="transmembrane region" description="Helical" evidence="10">
    <location>
        <begin position="112"/>
        <end position="131"/>
    </location>
</feature>
<feature type="region of interest" description="Disordered" evidence="9">
    <location>
        <begin position="642"/>
        <end position="675"/>
    </location>
</feature>
<evidence type="ECO:0000256" key="6">
    <source>
        <dbReference type="ARBA" id="ARBA00022840"/>
    </source>
</evidence>
<gene>
    <name evidence="12" type="ORF">R3Q15_21620</name>
</gene>
<evidence type="ECO:0000256" key="4">
    <source>
        <dbReference type="ARBA" id="ARBA00022692"/>
    </source>
</evidence>
<dbReference type="GO" id="GO:0015658">
    <property type="term" value="F:branched-chain amino acid transmembrane transporter activity"/>
    <property type="evidence" value="ECO:0007669"/>
    <property type="project" value="InterPro"/>
</dbReference>
<sequence>MTDHLAFLILGLGNGAVFAALGLALVMTFKSSGVVNIATGAVALYAAYTYAFLRKGELLNPIPGFPTTIDLGSDVGVAAAVAISVVIAAILGVILYLLVFRPMRTAPTLAKAVAAIGLMMVIQALIGLRVGENTPSVGPIFKVSTFKIGSSAVPTDRLLLAVVIVGLAICAGLVLRYTRFGVATEAAAESEKGALVTGLSPDRIAVANWALSSATAGLGGVLIAPIVPLNPVAYTMFIVPALAAALVGNFTAISVTVAAGLVIGMLQSEATKLQTTWDWMPDAGVAEAVPLILIIGFLLVRGQPLPGRGAVIRQDLGRSPRPEHLLVPGIIAIVVAVIALLTTSGSLRLAVIATMIYAIIALSQVVVTGYAGQVSLAQLTLAGVGAYALSRLTDDLNLPFPIAPLLAACAATVIGVVVGLPALRVRGLPLMVATLALAVFCEAFWFRNPSLNGGLQGAPVDSPSIFGIDLGIGAGEGYPRLAFGILCLVVLTVVAYGVAALRRSGLGASMLAVRANERSAAAAGINVGVTKLVAFAFASFLAGLGGALLAYQQTLATAGTYAVFAGIGLFAVTYVAGVTSISGALLAGVIAPGGVMYFVADKYGSFGDYYMLISGILLVLTVVTSPDGLAGYLHKVPYPGHRGTPRRLSRHRAKRGVASKSSTEQPVAVPATPTTDVTAPPTGTVVLSVRDVTVRYGAVTAVHDAGFDVRAGEIVGLIGPNGAGKTTLIDAISGFATADGSVTLDGVSLDGLAPHRRSRAGLGRTFQDIELYGELSVAENLAIAARRAPGDTSENVRDVLQMLEIEQLRDIPAADLSQGQRQLVAVARVLAGQPRVALLDEPAAGLDSTESRWLGERLRAARAHGVSMILVDHDMDLVLNLCDRVIVLDLGTVIADGTPDEIRSSPAVVGAYLGTPSSAMAGPEDAGTTGEPEGAQPKSEVVGEMS</sequence>
<feature type="transmembrane region" description="Helical" evidence="10">
    <location>
        <begin position="75"/>
        <end position="100"/>
    </location>
</feature>
<organism evidence="12 13">
    <name type="scientific">Gordonia amicalis</name>
    <dbReference type="NCBI Taxonomy" id="89053"/>
    <lineage>
        <taxon>Bacteria</taxon>
        <taxon>Bacillati</taxon>
        <taxon>Actinomycetota</taxon>
        <taxon>Actinomycetes</taxon>
        <taxon>Mycobacteriales</taxon>
        <taxon>Gordoniaceae</taxon>
        <taxon>Gordonia</taxon>
    </lineage>
</organism>
<comment type="caution">
    <text evidence="12">The sequence shown here is derived from an EMBL/GenBank/DDBJ whole genome shotgun (WGS) entry which is preliminary data.</text>
</comment>
<dbReference type="Gene3D" id="3.40.50.300">
    <property type="entry name" value="P-loop containing nucleotide triphosphate hydrolases"/>
    <property type="match status" value="1"/>
</dbReference>
<dbReference type="GeneID" id="77172821"/>
<dbReference type="InterPro" id="IPR003593">
    <property type="entry name" value="AAA+_ATPase"/>
</dbReference>
<dbReference type="AlphaFoldDB" id="A0AAE4UAD2"/>
<dbReference type="Pfam" id="PF02653">
    <property type="entry name" value="BPD_transp_2"/>
    <property type="match status" value="2"/>
</dbReference>
<dbReference type="PANTHER" id="PTHR45772">
    <property type="entry name" value="CONSERVED COMPONENT OF ABC TRANSPORTER FOR NATURAL AMINO ACIDS-RELATED"/>
    <property type="match status" value="1"/>
</dbReference>
<reference evidence="12" key="1">
    <citation type="submission" date="2023-10" db="EMBL/GenBank/DDBJ databases">
        <title>Development of a sustainable strategy for remediation of hydrocarbon-contaminated territories based on the waste exchange concept.</title>
        <authorList>
            <person name="Krivoruchko A."/>
        </authorList>
    </citation>
    <scope>NUCLEOTIDE SEQUENCE</scope>
    <source>
        <strain evidence="12">IEGM 1279</strain>
    </source>
</reference>
<dbReference type="CDD" id="cd03219">
    <property type="entry name" value="ABC_Mj1267_LivG_branched"/>
    <property type="match status" value="1"/>
</dbReference>
<proteinExistence type="predicted"/>
<feature type="transmembrane region" description="Helical" evidence="10">
    <location>
        <begin position="233"/>
        <end position="263"/>
    </location>
</feature>
<dbReference type="GO" id="GO:0005524">
    <property type="term" value="F:ATP binding"/>
    <property type="evidence" value="ECO:0007669"/>
    <property type="project" value="UniProtKB-KW"/>
</dbReference>
<feature type="transmembrane region" description="Helical" evidence="10">
    <location>
        <begin position="324"/>
        <end position="342"/>
    </location>
</feature>
<keyword evidence="7 10" id="KW-1133">Transmembrane helix</keyword>
<dbReference type="InterPro" id="IPR001851">
    <property type="entry name" value="ABC_transp_permease"/>
</dbReference>
<dbReference type="PROSITE" id="PS00211">
    <property type="entry name" value="ABC_TRANSPORTER_1"/>
    <property type="match status" value="1"/>
</dbReference>
<evidence type="ECO:0000256" key="7">
    <source>
        <dbReference type="ARBA" id="ARBA00022989"/>
    </source>
</evidence>
<comment type="subcellular location">
    <subcellularLocation>
        <location evidence="1">Cell membrane</location>
        <topology evidence="1">Multi-pass membrane protein</topology>
    </subcellularLocation>
</comment>
<evidence type="ECO:0000256" key="10">
    <source>
        <dbReference type="SAM" id="Phobius"/>
    </source>
</evidence>
<dbReference type="SUPFAM" id="SSF52540">
    <property type="entry name" value="P-loop containing nucleoside triphosphate hydrolases"/>
    <property type="match status" value="1"/>
</dbReference>
<evidence type="ECO:0000256" key="1">
    <source>
        <dbReference type="ARBA" id="ARBA00004651"/>
    </source>
</evidence>
<feature type="transmembrane region" description="Helical" evidence="10">
    <location>
        <begin position="583"/>
        <end position="600"/>
    </location>
</feature>
<dbReference type="PANTHER" id="PTHR45772:SF4">
    <property type="entry name" value="ABC TRANSPORTER ATP-BINDING PROTEIN"/>
    <property type="match status" value="1"/>
</dbReference>
<dbReference type="InterPro" id="IPR003439">
    <property type="entry name" value="ABC_transporter-like_ATP-bd"/>
</dbReference>
<feature type="domain" description="ABC transporter" evidence="11">
    <location>
        <begin position="687"/>
        <end position="915"/>
    </location>
</feature>
<dbReference type="SMART" id="SM00382">
    <property type="entry name" value="AAA"/>
    <property type="match status" value="1"/>
</dbReference>
<evidence type="ECO:0000256" key="2">
    <source>
        <dbReference type="ARBA" id="ARBA00022448"/>
    </source>
</evidence>
<dbReference type="InterPro" id="IPR032823">
    <property type="entry name" value="BCA_ABC_TP_C"/>
</dbReference>
<feature type="transmembrane region" description="Helical" evidence="10">
    <location>
        <begin position="555"/>
        <end position="576"/>
    </location>
</feature>
<evidence type="ECO:0000313" key="12">
    <source>
        <dbReference type="EMBL" id="MDV6314446.1"/>
    </source>
</evidence>
<dbReference type="InterPro" id="IPR017871">
    <property type="entry name" value="ABC_transporter-like_CS"/>
</dbReference>
<feature type="compositionally biased region" description="Basic residues" evidence="9">
    <location>
        <begin position="643"/>
        <end position="657"/>
    </location>
</feature>
<accession>A0AAE4UAD2</accession>
<dbReference type="RefSeq" id="WP_024497975.1">
    <property type="nucleotide sequence ID" value="NZ_CP091855.1"/>
</dbReference>
<dbReference type="PROSITE" id="PS50893">
    <property type="entry name" value="ABC_TRANSPORTER_2"/>
    <property type="match status" value="1"/>
</dbReference>
<feature type="transmembrane region" description="Helical" evidence="10">
    <location>
        <begin position="398"/>
        <end position="420"/>
    </location>
</feature>
<dbReference type="Pfam" id="PF00005">
    <property type="entry name" value="ABC_tran"/>
    <property type="match status" value="1"/>
</dbReference>
<dbReference type="Pfam" id="PF12399">
    <property type="entry name" value="BCA_ABC_TP_C"/>
    <property type="match status" value="1"/>
</dbReference>
<feature type="transmembrane region" description="Helical" evidence="10">
    <location>
        <begin position="612"/>
        <end position="633"/>
    </location>
</feature>
<dbReference type="Proteomes" id="UP001185922">
    <property type="component" value="Unassembled WGS sequence"/>
</dbReference>
<dbReference type="GO" id="GO:0016887">
    <property type="term" value="F:ATP hydrolysis activity"/>
    <property type="evidence" value="ECO:0007669"/>
    <property type="project" value="InterPro"/>
</dbReference>
<dbReference type="CDD" id="cd06581">
    <property type="entry name" value="TM_PBP1_LivM_like"/>
    <property type="match status" value="1"/>
</dbReference>
<keyword evidence="8 10" id="KW-0472">Membrane</keyword>
<feature type="transmembrane region" description="Helical" evidence="10">
    <location>
        <begin position="522"/>
        <end position="549"/>
    </location>
</feature>
<keyword evidence="3" id="KW-1003">Cell membrane</keyword>
<dbReference type="CDD" id="cd06582">
    <property type="entry name" value="TM_PBP1_LivH_like"/>
    <property type="match status" value="1"/>
</dbReference>
<feature type="transmembrane region" description="Helical" evidence="10">
    <location>
        <begin position="481"/>
        <end position="501"/>
    </location>
</feature>
<evidence type="ECO:0000256" key="8">
    <source>
        <dbReference type="ARBA" id="ARBA00023136"/>
    </source>
</evidence>
<feature type="transmembrane region" description="Helical" evidence="10">
    <location>
        <begin position="349"/>
        <end position="371"/>
    </location>
</feature>
<keyword evidence="2" id="KW-0813">Transport</keyword>
<keyword evidence="6" id="KW-0067">ATP-binding</keyword>
<evidence type="ECO:0000256" key="3">
    <source>
        <dbReference type="ARBA" id="ARBA00022475"/>
    </source>
</evidence>
<dbReference type="InterPro" id="IPR043428">
    <property type="entry name" value="LivM-like"/>
</dbReference>
<evidence type="ECO:0000256" key="9">
    <source>
        <dbReference type="SAM" id="MobiDB-lite"/>
    </source>
</evidence>
<feature type="region of interest" description="Disordered" evidence="9">
    <location>
        <begin position="915"/>
        <end position="946"/>
    </location>
</feature>
<dbReference type="EMBL" id="JAWLKH010000034">
    <property type="protein sequence ID" value="MDV6314446.1"/>
    <property type="molecule type" value="Genomic_DNA"/>
</dbReference>
<feature type="transmembrane region" description="Helical" evidence="10">
    <location>
        <begin position="158"/>
        <end position="175"/>
    </location>
</feature>
<dbReference type="InterPro" id="IPR051120">
    <property type="entry name" value="ABC_AA/LPS_Transport"/>
</dbReference>
<evidence type="ECO:0000313" key="13">
    <source>
        <dbReference type="Proteomes" id="UP001185922"/>
    </source>
</evidence>
<name>A0AAE4UAD2_9ACTN</name>
<dbReference type="GO" id="GO:0005886">
    <property type="term" value="C:plasma membrane"/>
    <property type="evidence" value="ECO:0007669"/>
    <property type="project" value="UniProtKB-SubCell"/>
</dbReference>
<keyword evidence="5" id="KW-0547">Nucleotide-binding</keyword>
<keyword evidence="4 10" id="KW-0812">Transmembrane</keyword>
<feature type="transmembrane region" description="Helical" evidence="10">
    <location>
        <begin position="206"/>
        <end position="227"/>
    </location>
</feature>
<evidence type="ECO:0000259" key="11">
    <source>
        <dbReference type="PROSITE" id="PS50893"/>
    </source>
</evidence>